<sequence>MKLASYRHNGKDSYGIYTPAGFIDLRSRLGQRYPDLKALLAGDGLAAAKALVDEAPDVAESDVTFLPVIVNPGKILCVGMNYADKRKEFDQVDPAPTLFVRFADSQTGHMTDVLKPQFTDEFDYEGELAVVIGRRGQNISREDALSFVAGYSCYMDGSVRDWQHSWFTAGKNWPKTGAFGPYLTTSDEIPDPQVLNIHTYLNGSQVQDDNTRNMVHKVPELIEYISTFTSLAPGDVIITGSPGGVGKKRHPPLFMRPGDRIEVDIEHLGRLSNTIAEAKSRIEDVHPSSATITH</sequence>
<dbReference type="EMBL" id="FNQS01000005">
    <property type="protein sequence ID" value="SEA47871.1"/>
    <property type="molecule type" value="Genomic_DNA"/>
</dbReference>
<dbReference type="FunFam" id="3.90.850.10:FF:000008">
    <property type="entry name" value="FAA hydrolase family protein"/>
    <property type="match status" value="1"/>
</dbReference>
<gene>
    <name evidence="4" type="ORF">SAMN02982996_01701</name>
</gene>
<evidence type="ECO:0000313" key="5">
    <source>
        <dbReference type="Proteomes" id="UP000187280"/>
    </source>
</evidence>
<evidence type="ECO:0000256" key="1">
    <source>
        <dbReference type="ARBA" id="ARBA00010211"/>
    </source>
</evidence>
<dbReference type="eggNOG" id="COG0179">
    <property type="taxonomic scope" value="Bacteria"/>
</dbReference>
<organism evidence="4 5">
    <name type="scientific">Lonsdalea quercina</name>
    <dbReference type="NCBI Taxonomy" id="71657"/>
    <lineage>
        <taxon>Bacteria</taxon>
        <taxon>Pseudomonadati</taxon>
        <taxon>Pseudomonadota</taxon>
        <taxon>Gammaproteobacteria</taxon>
        <taxon>Enterobacterales</taxon>
        <taxon>Pectobacteriaceae</taxon>
        <taxon>Lonsdalea</taxon>
    </lineage>
</organism>
<name>A0A1H4BI99_9GAMM</name>
<reference evidence="4 5" key="1">
    <citation type="submission" date="2016-10" db="EMBL/GenBank/DDBJ databases">
        <authorList>
            <person name="de Groot N.N."/>
        </authorList>
    </citation>
    <scope>NUCLEOTIDE SEQUENCE [LARGE SCALE GENOMIC DNA]</scope>
    <source>
        <strain evidence="4 5">ATCC 29281</strain>
    </source>
</reference>
<dbReference type="InterPro" id="IPR011234">
    <property type="entry name" value="Fumarylacetoacetase-like_C"/>
</dbReference>
<dbReference type="GO" id="GO:0046872">
    <property type="term" value="F:metal ion binding"/>
    <property type="evidence" value="ECO:0007669"/>
    <property type="project" value="UniProtKB-KW"/>
</dbReference>
<comment type="similarity">
    <text evidence="1">Belongs to the FAH family.</text>
</comment>
<dbReference type="Pfam" id="PF01557">
    <property type="entry name" value="FAA_hydrolase"/>
    <property type="match status" value="1"/>
</dbReference>
<dbReference type="Gene3D" id="3.90.850.10">
    <property type="entry name" value="Fumarylacetoacetase-like, C-terminal domain"/>
    <property type="match status" value="1"/>
</dbReference>
<dbReference type="GO" id="GO:0003824">
    <property type="term" value="F:catalytic activity"/>
    <property type="evidence" value="ECO:0007669"/>
    <property type="project" value="InterPro"/>
</dbReference>
<dbReference type="GeneID" id="97764582"/>
<protein>
    <submittedName>
        <fullName evidence="4">2-keto-4-pentenoate hydratase/2-oxohepta-3-ene-1,7-dioic acid hydratase (Catechol pathway)</fullName>
    </submittedName>
</protein>
<dbReference type="InterPro" id="IPR051121">
    <property type="entry name" value="FAH"/>
</dbReference>
<dbReference type="Proteomes" id="UP000187280">
    <property type="component" value="Unassembled WGS sequence"/>
</dbReference>
<accession>A0A1H4BI99</accession>
<dbReference type="AlphaFoldDB" id="A0A1H4BI99"/>
<dbReference type="STRING" id="71657.SAMN02982996_01701"/>
<evidence type="ECO:0000259" key="3">
    <source>
        <dbReference type="Pfam" id="PF01557"/>
    </source>
</evidence>
<dbReference type="RefSeq" id="WP_074728389.1">
    <property type="nucleotide sequence ID" value="NZ_FNQS01000005.1"/>
</dbReference>
<dbReference type="InterPro" id="IPR036663">
    <property type="entry name" value="Fumarylacetoacetase_C_sf"/>
</dbReference>
<dbReference type="PANTHER" id="PTHR42796:SF4">
    <property type="entry name" value="FUMARYLACETOACETATE HYDROLASE DOMAIN-CONTAINING PROTEIN 2A"/>
    <property type="match status" value="1"/>
</dbReference>
<proteinExistence type="inferred from homology"/>
<dbReference type="PANTHER" id="PTHR42796">
    <property type="entry name" value="FUMARYLACETOACETATE HYDROLASE DOMAIN-CONTAINING PROTEIN 2A-RELATED"/>
    <property type="match status" value="1"/>
</dbReference>
<evidence type="ECO:0000313" key="4">
    <source>
        <dbReference type="EMBL" id="SEA47871.1"/>
    </source>
</evidence>
<keyword evidence="2" id="KW-0479">Metal-binding</keyword>
<keyword evidence="5" id="KW-1185">Reference proteome</keyword>
<dbReference type="SUPFAM" id="SSF56529">
    <property type="entry name" value="FAH"/>
    <property type="match status" value="1"/>
</dbReference>
<evidence type="ECO:0000256" key="2">
    <source>
        <dbReference type="ARBA" id="ARBA00022723"/>
    </source>
</evidence>
<dbReference type="GO" id="GO:0044281">
    <property type="term" value="P:small molecule metabolic process"/>
    <property type="evidence" value="ECO:0007669"/>
    <property type="project" value="UniProtKB-ARBA"/>
</dbReference>
<feature type="domain" description="Fumarylacetoacetase-like C-terminal" evidence="3">
    <location>
        <begin position="74"/>
        <end position="275"/>
    </location>
</feature>